<feature type="compositionally biased region" description="Gly residues" evidence="1">
    <location>
        <begin position="372"/>
        <end position="386"/>
    </location>
</feature>
<feature type="transmembrane region" description="Helical" evidence="2">
    <location>
        <begin position="252"/>
        <end position="274"/>
    </location>
</feature>
<feature type="compositionally biased region" description="Low complexity" evidence="1">
    <location>
        <begin position="358"/>
        <end position="371"/>
    </location>
</feature>
<proteinExistence type="predicted"/>
<keyword evidence="2" id="KW-0472">Membrane</keyword>
<gene>
    <name evidence="3" type="ORF">FF36_02783</name>
</gene>
<accession>A0A0D8BFI3</accession>
<organism evidence="3 4">
    <name type="scientific">Frankia torreyi</name>
    <dbReference type="NCBI Taxonomy" id="1856"/>
    <lineage>
        <taxon>Bacteria</taxon>
        <taxon>Bacillati</taxon>
        <taxon>Actinomycetota</taxon>
        <taxon>Actinomycetes</taxon>
        <taxon>Frankiales</taxon>
        <taxon>Frankiaceae</taxon>
        <taxon>Frankia</taxon>
    </lineage>
</organism>
<evidence type="ECO:0000256" key="2">
    <source>
        <dbReference type="SAM" id="Phobius"/>
    </source>
</evidence>
<dbReference type="EMBL" id="JYFN01000019">
    <property type="protein sequence ID" value="KJE22805.1"/>
    <property type="molecule type" value="Genomic_DNA"/>
</dbReference>
<evidence type="ECO:0000313" key="3">
    <source>
        <dbReference type="EMBL" id="KJE22805.1"/>
    </source>
</evidence>
<evidence type="ECO:0000313" key="4">
    <source>
        <dbReference type="Proteomes" id="UP000032545"/>
    </source>
</evidence>
<feature type="transmembrane region" description="Helical" evidence="2">
    <location>
        <begin position="218"/>
        <end position="240"/>
    </location>
</feature>
<dbReference type="PATRIC" id="fig|1502723.3.peg.1907"/>
<feature type="transmembrane region" description="Helical" evidence="2">
    <location>
        <begin position="74"/>
        <end position="96"/>
    </location>
</feature>
<dbReference type="Proteomes" id="UP000032545">
    <property type="component" value="Unassembled WGS sequence"/>
</dbReference>
<feature type="transmembrane region" description="Helical" evidence="2">
    <location>
        <begin position="187"/>
        <end position="206"/>
    </location>
</feature>
<dbReference type="AlphaFoldDB" id="A0A0D8BFI3"/>
<feature type="transmembrane region" description="Helical" evidence="2">
    <location>
        <begin position="161"/>
        <end position="181"/>
    </location>
</feature>
<protein>
    <recommendedName>
        <fullName evidence="5">TrbL/VirB6 plasmid conjugal transfer protein</fullName>
    </recommendedName>
</protein>
<evidence type="ECO:0000256" key="1">
    <source>
        <dbReference type="SAM" id="MobiDB-lite"/>
    </source>
</evidence>
<feature type="compositionally biased region" description="Low complexity" evidence="1">
    <location>
        <begin position="435"/>
        <end position="451"/>
    </location>
</feature>
<reference evidence="4" key="1">
    <citation type="submission" date="2015-02" db="EMBL/GenBank/DDBJ databases">
        <title>Draft Genome of Frankia sp. CpI1-S.</title>
        <authorList>
            <person name="Oshone R.T."/>
            <person name="Ngom M."/>
            <person name="Ghodhbane-Gtari F."/>
            <person name="Gtari M."/>
            <person name="Morris K."/>
            <person name="Thomas K."/>
            <person name="Sen A."/>
            <person name="Tisa L.S."/>
        </authorList>
    </citation>
    <scope>NUCLEOTIDE SEQUENCE [LARGE SCALE GENOMIC DNA]</scope>
    <source>
        <strain evidence="4">CpI1-S</strain>
    </source>
</reference>
<dbReference type="Pfam" id="PF19590">
    <property type="entry name" value="TrbL_3"/>
    <property type="match status" value="1"/>
</dbReference>
<reference evidence="3 4" key="2">
    <citation type="journal article" date="2016" name="Genome Announc.">
        <title>Permanent Draft Genome Sequences for Two Variants of Frankia sp. Strain CpI1, the First Frankia Strain Isolated from Root Nodules of Comptonia peregrina.</title>
        <authorList>
            <person name="Oshone R."/>
            <person name="Hurst S.G.IV."/>
            <person name="Abebe-Akele F."/>
            <person name="Simpson S."/>
            <person name="Morris K."/>
            <person name="Thomas W.K."/>
            <person name="Tisa L.S."/>
        </authorList>
    </citation>
    <scope>NUCLEOTIDE SEQUENCE [LARGE SCALE GENOMIC DNA]</scope>
    <source>
        <strain evidence="4">CpI1-S</strain>
    </source>
</reference>
<dbReference type="RefSeq" id="WP_044885411.1">
    <property type="nucleotide sequence ID" value="NZ_JYFN01000019.1"/>
</dbReference>
<dbReference type="InterPro" id="IPR045782">
    <property type="entry name" value="TrbL_3"/>
</dbReference>
<keyword evidence="2" id="KW-0812">Transmembrane</keyword>
<evidence type="ECO:0008006" key="5">
    <source>
        <dbReference type="Google" id="ProtNLM"/>
    </source>
</evidence>
<feature type="region of interest" description="Disordered" evidence="1">
    <location>
        <begin position="351"/>
        <end position="461"/>
    </location>
</feature>
<keyword evidence="4" id="KW-1185">Reference proteome</keyword>
<comment type="caution">
    <text evidence="3">The sequence shown here is derived from an EMBL/GenBank/DDBJ whole genome shotgun (WGS) entry which is preliminary data.</text>
</comment>
<feature type="compositionally biased region" description="Low complexity" evidence="1">
    <location>
        <begin position="413"/>
        <end position="425"/>
    </location>
</feature>
<dbReference type="OrthoDB" id="3823382at2"/>
<name>A0A0D8BFI3_9ACTN</name>
<feature type="transmembrane region" description="Helical" evidence="2">
    <location>
        <begin position="102"/>
        <end position="124"/>
    </location>
</feature>
<keyword evidence="2" id="KW-1133">Transmembrane helix</keyword>
<sequence length="461" mass="46666">MTEGNEVLAAPFSSLNPLSAIKGAISGSVDAYFNSMGTAFCGMAADLSSSVFSFAAQKTTIDLKADYVVENYNIAFGIAVLIVTGLFLCACIMGAVRGDPHIFVRALTATGTSILGSFIALALLQMILTASDGIADAFGNGKPLGSDLVAQVRALPEQGNFALDLVLSLLVAMFSFALFVVLYIRKVAIIVMAVFIPLYLAGQPTMSTSAWLKRATELLLALIFAKPVIYAIFTLGAGMASDSTGSTVDQTLTILGGTVVMIAAVFAPFVLMHLMGFADVHLMRAVGSAGRRSAASFGQGAGALLGSTSRETFRGIGARLQTRNRGVLGDTGGIGMEPGLARPAALRTGRSGIGAPVGGSSRAGAATASVRGSGGRPRTGGSGAGGAVRQPARSGGPSRTAVPVGASARPNGATPRTAARVAPARNGASPRTSQARPPVAPAARPATVAAPKLPPSRTGGQ</sequence>